<feature type="region of interest" description="Disordered" evidence="7">
    <location>
        <begin position="260"/>
        <end position="279"/>
    </location>
</feature>
<keyword evidence="4" id="KW-0238">DNA-binding</keyword>
<proteinExistence type="predicted"/>
<evidence type="ECO:0000256" key="6">
    <source>
        <dbReference type="ARBA" id="ARBA00023242"/>
    </source>
</evidence>
<keyword evidence="2" id="KW-0805">Transcription regulation</keyword>
<evidence type="ECO:0000256" key="7">
    <source>
        <dbReference type="SAM" id="MobiDB-lite"/>
    </source>
</evidence>
<accession>A0A7S1T3W8</accession>
<name>A0A7S1T3W8_9CHLO</name>
<evidence type="ECO:0000256" key="3">
    <source>
        <dbReference type="ARBA" id="ARBA00023054"/>
    </source>
</evidence>
<dbReference type="AlphaFoldDB" id="A0A7S1T3W8"/>
<sequence length="330" mass="37386">MVSAMATFTLLRRRHFVPLQGNRSCTLDIFRVETELTTGAAARVRYFEDVEVPAAWRKPITLKLPQDDDMYVDKFIQRFTDSKVSSGYTCCENSSLDTERKCRVAEDTHVDTCSSNDDLMRWNKIEEPTLSTPAPHNGAGPVHSAVDPAYGMTDMQRCAKKDLPIESIARYFHLPIHVAADQLKVGETWLKQKCREYDIKRWPYRKVKSLDKMLGKLRQQLAACGPNDAQQEAELRQQVREVMEEQVKIRMGQTRAVVIDPEEDHHSPAKRHTSSEPDTCLKKMRCGESQSPRYHSPGSSKLAGSNLGALSPLSSPLRAITNQAFDLFDM</sequence>
<evidence type="ECO:0000256" key="2">
    <source>
        <dbReference type="ARBA" id="ARBA00023015"/>
    </source>
</evidence>
<organism evidence="9">
    <name type="scientific">Tetraselmis chuii</name>
    <dbReference type="NCBI Taxonomy" id="63592"/>
    <lineage>
        <taxon>Eukaryota</taxon>
        <taxon>Viridiplantae</taxon>
        <taxon>Chlorophyta</taxon>
        <taxon>core chlorophytes</taxon>
        <taxon>Chlorodendrophyceae</taxon>
        <taxon>Chlorodendrales</taxon>
        <taxon>Chlorodendraceae</taxon>
        <taxon>Tetraselmis</taxon>
    </lineage>
</organism>
<keyword evidence="6" id="KW-0539">Nucleus</keyword>
<dbReference type="EMBL" id="HBGG01038605">
    <property type="protein sequence ID" value="CAD9219130.1"/>
    <property type="molecule type" value="Transcribed_RNA"/>
</dbReference>
<dbReference type="GO" id="GO:0003677">
    <property type="term" value="F:DNA binding"/>
    <property type="evidence" value="ECO:0007669"/>
    <property type="project" value="UniProtKB-KW"/>
</dbReference>
<evidence type="ECO:0000313" key="9">
    <source>
        <dbReference type="EMBL" id="CAD9219130.1"/>
    </source>
</evidence>
<dbReference type="PROSITE" id="PS51519">
    <property type="entry name" value="RWP_RK"/>
    <property type="match status" value="1"/>
</dbReference>
<dbReference type="Pfam" id="PF02042">
    <property type="entry name" value="RWP-RK"/>
    <property type="match status" value="1"/>
</dbReference>
<feature type="domain" description="RWP-RK" evidence="8">
    <location>
        <begin position="146"/>
        <end position="231"/>
    </location>
</feature>
<evidence type="ECO:0000256" key="1">
    <source>
        <dbReference type="ARBA" id="ARBA00004049"/>
    </source>
</evidence>
<protein>
    <recommendedName>
        <fullName evidence="8">RWP-RK domain-containing protein</fullName>
    </recommendedName>
</protein>
<gene>
    <name evidence="9" type="ORF">TCHU04912_LOCUS19880</name>
</gene>
<reference evidence="9" key="1">
    <citation type="submission" date="2021-01" db="EMBL/GenBank/DDBJ databases">
        <authorList>
            <person name="Corre E."/>
            <person name="Pelletier E."/>
            <person name="Niang G."/>
            <person name="Scheremetjew M."/>
            <person name="Finn R."/>
            <person name="Kale V."/>
            <person name="Holt S."/>
            <person name="Cochrane G."/>
            <person name="Meng A."/>
            <person name="Brown T."/>
            <person name="Cohen L."/>
        </authorList>
    </citation>
    <scope>NUCLEOTIDE SEQUENCE</scope>
    <source>
        <strain evidence="9">PLY429</strain>
    </source>
</reference>
<evidence type="ECO:0000256" key="4">
    <source>
        <dbReference type="ARBA" id="ARBA00023125"/>
    </source>
</evidence>
<keyword evidence="5" id="KW-0804">Transcription</keyword>
<comment type="function">
    <text evidence="1">Putative transcription factor.</text>
</comment>
<dbReference type="InterPro" id="IPR044607">
    <property type="entry name" value="RKD-like"/>
</dbReference>
<dbReference type="PANTHER" id="PTHR46373">
    <property type="entry name" value="PROTEIN RKD4"/>
    <property type="match status" value="1"/>
</dbReference>
<keyword evidence="3" id="KW-0175">Coiled coil</keyword>
<evidence type="ECO:0000256" key="5">
    <source>
        <dbReference type="ARBA" id="ARBA00023163"/>
    </source>
</evidence>
<dbReference type="GO" id="GO:0003700">
    <property type="term" value="F:DNA-binding transcription factor activity"/>
    <property type="evidence" value="ECO:0007669"/>
    <property type="project" value="InterPro"/>
</dbReference>
<evidence type="ECO:0000259" key="8">
    <source>
        <dbReference type="PROSITE" id="PS51519"/>
    </source>
</evidence>
<feature type="compositionally biased region" description="Basic and acidic residues" evidence="7">
    <location>
        <begin position="263"/>
        <end position="279"/>
    </location>
</feature>
<dbReference type="InterPro" id="IPR003035">
    <property type="entry name" value="RWP-RK_dom"/>
</dbReference>
<dbReference type="PANTHER" id="PTHR46373:SF2">
    <property type="entry name" value="RWP-RK DOMAIN-CONTAINING PROTEIN"/>
    <property type="match status" value="1"/>
</dbReference>